<protein>
    <recommendedName>
        <fullName evidence="5">Putative glutamate--cysteine ligase 2</fullName>
        <ecNumber evidence="5">6.3.2.2</ecNumber>
    </recommendedName>
    <alternativeName>
        <fullName evidence="5">Gamma-glutamylcysteine synthetase 2</fullName>
        <shortName evidence="5">GCS 2</shortName>
        <shortName evidence="5">Gamma-GCS 2</shortName>
    </alternativeName>
</protein>
<evidence type="ECO:0000256" key="3">
    <source>
        <dbReference type="ARBA" id="ARBA00022840"/>
    </source>
</evidence>
<evidence type="ECO:0000313" key="7">
    <source>
        <dbReference type="EMBL" id="MDF8264855.1"/>
    </source>
</evidence>
<keyword evidence="2 5" id="KW-0547">Nucleotide-binding</keyword>
<organism evidence="7 8">
    <name type="scientific">Luteipulveratus flavus</name>
    <dbReference type="NCBI Taxonomy" id="3031728"/>
    <lineage>
        <taxon>Bacteria</taxon>
        <taxon>Bacillati</taxon>
        <taxon>Actinomycetota</taxon>
        <taxon>Actinomycetes</taxon>
        <taxon>Micrococcales</taxon>
        <taxon>Dermacoccaceae</taxon>
        <taxon>Luteipulveratus</taxon>
    </lineage>
</organism>
<dbReference type="InterPro" id="IPR050141">
    <property type="entry name" value="GCL_type2/YbdK_subfam"/>
</dbReference>
<evidence type="ECO:0000256" key="1">
    <source>
        <dbReference type="ARBA" id="ARBA00022598"/>
    </source>
</evidence>
<comment type="caution">
    <text evidence="7">The sequence shown here is derived from an EMBL/GenBank/DDBJ whole genome shotgun (WGS) entry which is preliminary data.</text>
</comment>
<feature type="region of interest" description="Disordered" evidence="6">
    <location>
        <begin position="1"/>
        <end position="39"/>
    </location>
</feature>
<dbReference type="Proteomes" id="UP001528912">
    <property type="component" value="Unassembled WGS sequence"/>
</dbReference>
<name>A0ABT6C7L4_9MICO</name>
<dbReference type="InterPro" id="IPR011793">
    <property type="entry name" value="YbdK"/>
</dbReference>
<dbReference type="NCBIfam" id="TIGR02050">
    <property type="entry name" value="gshA_cyan_rel"/>
    <property type="match status" value="1"/>
</dbReference>
<keyword evidence="3 5" id="KW-0067">ATP-binding</keyword>
<keyword evidence="8" id="KW-1185">Reference proteome</keyword>
<dbReference type="GO" id="GO:0004357">
    <property type="term" value="F:glutamate-cysteine ligase activity"/>
    <property type="evidence" value="ECO:0007669"/>
    <property type="project" value="UniProtKB-EC"/>
</dbReference>
<feature type="compositionally biased region" description="Basic and acidic residues" evidence="6">
    <location>
        <begin position="1"/>
        <end position="18"/>
    </location>
</feature>
<dbReference type="RefSeq" id="WP_277192233.1">
    <property type="nucleotide sequence ID" value="NZ_JAROAV010000028.1"/>
</dbReference>
<evidence type="ECO:0000256" key="2">
    <source>
        <dbReference type="ARBA" id="ARBA00022741"/>
    </source>
</evidence>
<dbReference type="NCBIfam" id="NF010041">
    <property type="entry name" value="PRK13517.1-1"/>
    <property type="match status" value="1"/>
</dbReference>
<dbReference type="SUPFAM" id="SSF55931">
    <property type="entry name" value="Glutamine synthetase/guanido kinase"/>
    <property type="match status" value="1"/>
</dbReference>
<comment type="catalytic activity">
    <reaction evidence="4 5">
        <text>L-cysteine + L-glutamate + ATP = gamma-L-glutamyl-L-cysteine + ADP + phosphate + H(+)</text>
        <dbReference type="Rhea" id="RHEA:13285"/>
        <dbReference type="ChEBI" id="CHEBI:15378"/>
        <dbReference type="ChEBI" id="CHEBI:29985"/>
        <dbReference type="ChEBI" id="CHEBI:30616"/>
        <dbReference type="ChEBI" id="CHEBI:35235"/>
        <dbReference type="ChEBI" id="CHEBI:43474"/>
        <dbReference type="ChEBI" id="CHEBI:58173"/>
        <dbReference type="ChEBI" id="CHEBI:456216"/>
        <dbReference type="EC" id="6.3.2.2"/>
    </reaction>
</comment>
<dbReference type="PANTHER" id="PTHR36510">
    <property type="entry name" value="GLUTAMATE--CYSTEINE LIGASE 2-RELATED"/>
    <property type="match status" value="1"/>
</dbReference>
<evidence type="ECO:0000256" key="6">
    <source>
        <dbReference type="SAM" id="MobiDB-lite"/>
    </source>
</evidence>
<dbReference type="PANTHER" id="PTHR36510:SF1">
    <property type="entry name" value="GLUTAMATE--CYSTEINE LIGASE 2-RELATED"/>
    <property type="match status" value="1"/>
</dbReference>
<dbReference type="HAMAP" id="MF_01609">
    <property type="entry name" value="Glu_cys_ligase_2"/>
    <property type="match status" value="1"/>
</dbReference>
<proteinExistence type="inferred from homology"/>
<dbReference type="Pfam" id="PF04107">
    <property type="entry name" value="GCS2"/>
    <property type="match status" value="1"/>
</dbReference>
<sequence>MMDERLQEATRSPAHTEDMSAQSVGTLSTGTPQEEVTAGTRTVGVEEEFLLVDPHTGRTVPIASALLQSGTGPDTEDEHVEAELQEQQLETRTDPHARLAALREGLIERRLQADEIARTAGARIVALATAPLPVTPITTPAARYQRMAQRYGPIEQSQLSCGCHVHVAVASDDEAVTAIDRIRGWLAPLVALTSNSPFYGGEDTSYASFRTQLWSRWPSTGPIEVVHTPKAYEELVTQVLATGSAMDRGMVYFDARLSESYPTVEVRVADVCLDVDDAVLMAALVRGLVDSATAEWVDDEPIPVAAHVLRGAGWRASRFGLSEELYHPVEGRSLPASEVVHDLYSRIRPALDRYGDADWVGQRLEHLLRDGNGADHQRTVYGRTGSLEAVVADAVEVTTRQP</sequence>
<dbReference type="Gene3D" id="3.30.590.20">
    <property type="match status" value="1"/>
</dbReference>
<evidence type="ECO:0000313" key="8">
    <source>
        <dbReference type="Proteomes" id="UP001528912"/>
    </source>
</evidence>
<dbReference type="InterPro" id="IPR006336">
    <property type="entry name" value="GCS2"/>
</dbReference>
<comment type="function">
    <text evidence="5">ATP-dependent carboxylate-amine ligase which exhibits weak glutamate--cysteine ligase activity.</text>
</comment>
<dbReference type="InterPro" id="IPR014746">
    <property type="entry name" value="Gln_synth/guanido_kin_cat_dom"/>
</dbReference>
<evidence type="ECO:0000256" key="5">
    <source>
        <dbReference type="HAMAP-Rule" id="MF_01609"/>
    </source>
</evidence>
<gene>
    <name evidence="7" type="ORF">P4R38_11420</name>
</gene>
<dbReference type="EMBL" id="JAROAV010000028">
    <property type="protein sequence ID" value="MDF8264855.1"/>
    <property type="molecule type" value="Genomic_DNA"/>
</dbReference>
<comment type="similarity">
    <text evidence="5">Belongs to the glutamate--cysteine ligase type 2 family. YbdK subfamily.</text>
</comment>
<dbReference type="EC" id="6.3.2.2" evidence="5"/>
<accession>A0ABT6C7L4</accession>
<evidence type="ECO:0000256" key="4">
    <source>
        <dbReference type="ARBA" id="ARBA00048819"/>
    </source>
</evidence>
<feature type="compositionally biased region" description="Polar residues" evidence="6">
    <location>
        <begin position="19"/>
        <end position="34"/>
    </location>
</feature>
<reference evidence="7 8" key="1">
    <citation type="submission" date="2023-03" db="EMBL/GenBank/DDBJ databases">
        <title>YIM 133296 draft genome.</title>
        <authorList>
            <person name="Xiong L."/>
        </authorList>
    </citation>
    <scope>NUCLEOTIDE SEQUENCE [LARGE SCALE GENOMIC DNA]</scope>
    <source>
        <strain evidence="7 8">YIM 133296</strain>
    </source>
</reference>
<keyword evidence="1 5" id="KW-0436">Ligase</keyword>